<accession>A0A2S4Q113</accession>
<dbReference type="Pfam" id="PF14529">
    <property type="entry name" value="Exo_endo_phos_2"/>
    <property type="match status" value="1"/>
</dbReference>
<feature type="region of interest" description="Disordered" evidence="1">
    <location>
        <begin position="94"/>
        <end position="115"/>
    </location>
</feature>
<sequence length="419" mass="47259">MELDVDSTAPSTASRPTPPSSSHYIIQHCRKRRREQYQFPGHLNDTKSGRSLKTGCPSPIDYLPKELREIIQKRQDQEKAWHVHNLRKAIARLSASENTPKPPKPSLIPLNTKPRKTNCCQEKDLEKKNKPSTVISKPSKDTSEKNLWATVARNGHKKSRVTMTAPLSPTKITSGDQKKLYISFYPCSSRAREALLQTNIGLLDTGAKPESASNWVPPVPKFNRAILGQTEVTKEMLASEIERVTSIRPTSVRFYGTSNIEAPYRTWMAYFDKSPRPGFRVFDESGGPTGDYRWVSINGITFLNVYKAPHDPSAVRPLLRWIPPLWLVTIGDFNSVHRAWKPGATNTYGHGDEIERWAERFNLSCLIIGQPTHRAGNTLDLAWLNIGGARAWVARNECITNDFFLFVAQSLVATAFRPK</sequence>
<dbReference type="AlphaFoldDB" id="A0A2S4Q113"/>
<feature type="domain" description="Endonuclease/exonuclease/phosphatase" evidence="2">
    <location>
        <begin position="300"/>
        <end position="387"/>
    </location>
</feature>
<reference evidence="3 4" key="1">
    <citation type="submission" date="2017-10" db="EMBL/GenBank/DDBJ databases">
        <title>Development of genomic resources for the powdery mildew, Erysiphe pulchra.</title>
        <authorList>
            <person name="Wadl P.A."/>
            <person name="Mack B.M."/>
            <person name="Moore G."/>
            <person name="Beltz S.B."/>
        </authorList>
    </citation>
    <scope>NUCLEOTIDE SEQUENCE [LARGE SCALE GENOMIC DNA]</scope>
    <source>
        <strain evidence="3">Cflorida</strain>
    </source>
</reference>
<comment type="caution">
    <text evidence="3">The sequence shown here is derived from an EMBL/GenBank/DDBJ whole genome shotgun (WGS) entry which is preliminary data.</text>
</comment>
<organism evidence="3 4">
    <name type="scientific">Erysiphe pulchra</name>
    <dbReference type="NCBI Taxonomy" id="225359"/>
    <lineage>
        <taxon>Eukaryota</taxon>
        <taxon>Fungi</taxon>
        <taxon>Dikarya</taxon>
        <taxon>Ascomycota</taxon>
        <taxon>Pezizomycotina</taxon>
        <taxon>Leotiomycetes</taxon>
        <taxon>Erysiphales</taxon>
        <taxon>Erysiphaceae</taxon>
        <taxon>Erysiphe</taxon>
    </lineage>
</organism>
<evidence type="ECO:0000313" key="4">
    <source>
        <dbReference type="Proteomes" id="UP000237438"/>
    </source>
</evidence>
<dbReference type="Proteomes" id="UP000237438">
    <property type="component" value="Unassembled WGS sequence"/>
</dbReference>
<dbReference type="Gene3D" id="3.60.10.10">
    <property type="entry name" value="Endonuclease/exonuclease/phosphatase"/>
    <property type="match status" value="1"/>
</dbReference>
<protein>
    <recommendedName>
        <fullName evidence="2">Endonuclease/exonuclease/phosphatase domain-containing protein</fullName>
    </recommendedName>
</protein>
<evidence type="ECO:0000259" key="2">
    <source>
        <dbReference type="Pfam" id="PF14529"/>
    </source>
</evidence>
<evidence type="ECO:0000256" key="1">
    <source>
        <dbReference type="SAM" id="MobiDB-lite"/>
    </source>
</evidence>
<name>A0A2S4Q113_9PEZI</name>
<dbReference type="GO" id="GO:0003824">
    <property type="term" value="F:catalytic activity"/>
    <property type="evidence" value="ECO:0007669"/>
    <property type="project" value="InterPro"/>
</dbReference>
<gene>
    <name evidence="3" type="ORF">EPUL_001014</name>
</gene>
<dbReference type="SUPFAM" id="SSF56219">
    <property type="entry name" value="DNase I-like"/>
    <property type="match status" value="1"/>
</dbReference>
<feature type="region of interest" description="Disordered" evidence="1">
    <location>
        <begin position="1"/>
        <end position="23"/>
    </location>
</feature>
<dbReference type="STRING" id="225359.A0A2S4Q113"/>
<dbReference type="InterPro" id="IPR036691">
    <property type="entry name" value="Endo/exonu/phosph_ase_sf"/>
</dbReference>
<evidence type="ECO:0000313" key="3">
    <source>
        <dbReference type="EMBL" id="POS87972.1"/>
    </source>
</evidence>
<dbReference type="OrthoDB" id="6488267at2759"/>
<dbReference type="EMBL" id="PEDP01000047">
    <property type="protein sequence ID" value="POS87972.1"/>
    <property type="molecule type" value="Genomic_DNA"/>
</dbReference>
<proteinExistence type="predicted"/>
<dbReference type="InterPro" id="IPR005135">
    <property type="entry name" value="Endo/exonuclease/phosphatase"/>
</dbReference>
<keyword evidence="4" id="KW-1185">Reference proteome</keyword>